<reference evidence="1" key="2">
    <citation type="journal article" date="2015" name="Fish Shellfish Immunol.">
        <title>Early steps in the European eel (Anguilla anguilla)-Vibrio vulnificus interaction in the gills: Role of the RtxA13 toxin.</title>
        <authorList>
            <person name="Callol A."/>
            <person name="Pajuelo D."/>
            <person name="Ebbesson L."/>
            <person name="Teles M."/>
            <person name="MacKenzie S."/>
            <person name="Amaro C."/>
        </authorList>
    </citation>
    <scope>NUCLEOTIDE SEQUENCE</scope>
</reference>
<protein>
    <submittedName>
        <fullName evidence="1">Uncharacterized protein</fullName>
    </submittedName>
</protein>
<dbReference type="AlphaFoldDB" id="A0A0E9RJF0"/>
<dbReference type="EMBL" id="GBXM01080114">
    <property type="protein sequence ID" value="JAH28463.1"/>
    <property type="molecule type" value="Transcribed_RNA"/>
</dbReference>
<organism evidence="1">
    <name type="scientific">Anguilla anguilla</name>
    <name type="common">European freshwater eel</name>
    <name type="synonym">Muraena anguilla</name>
    <dbReference type="NCBI Taxonomy" id="7936"/>
    <lineage>
        <taxon>Eukaryota</taxon>
        <taxon>Metazoa</taxon>
        <taxon>Chordata</taxon>
        <taxon>Craniata</taxon>
        <taxon>Vertebrata</taxon>
        <taxon>Euteleostomi</taxon>
        <taxon>Actinopterygii</taxon>
        <taxon>Neopterygii</taxon>
        <taxon>Teleostei</taxon>
        <taxon>Anguilliformes</taxon>
        <taxon>Anguillidae</taxon>
        <taxon>Anguilla</taxon>
    </lineage>
</organism>
<proteinExistence type="predicted"/>
<sequence>MMTLNKLVLIFPITTGPPKWGTTYTYGYNSYLDHRIWM</sequence>
<reference evidence="1" key="1">
    <citation type="submission" date="2014-11" db="EMBL/GenBank/DDBJ databases">
        <authorList>
            <person name="Amaro Gonzalez C."/>
        </authorList>
    </citation>
    <scope>NUCLEOTIDE SEQUENCE</scope>
</reference>
<accession>A0A0E9RJF0</accession>
<name>A0A0E9RJF0_ANGAN</name>
<evidence type="ECO:0000313" key="1">
    <source>
        <dbReference type="EMBL" id="JAH28463.1"/>
    </source>
</evidence>